<dbReference type="Gene3D" id="3.40.50.300">
    <property type="entry name" value="P-loop containing nucleotide triphosphate hydrolases"/>
    <property type="match status" value="1"/>
</dbReference>
<dbReference type="EMBL" id="CAXAMN010002336">
    <property type="protein sequence ID" value="CAK8999219.1"/>
    <property type="molecule type" value="Genomic_DNA"/>
</dbReference>
<dbReference type="Proteomes" id="UP001642484">
    <property type="component" value="Unassembled WGS sequence"/>
</dbReference>
<name>A0ABP0ID54_9DINO</name>
<dbReference type="SUPFAM" id="SSF52540">
    <property type="entry name" value="P-loop containing nucleoside triphosphate hydrolases"/>
    <property type="match status" value="1"/>
</dbReference>
<evidence type="ECO:0000313" key="2">
    <source>
        <dbReference type="EMBL" id="CAK8999219.1"/>
    </source>
</evidence>
<reference evidence="2 3" key="1">
    <citation type="submission" date="2024-02" db="EMBL/GenBank/DDBJ databases">
        <authorList>
            <person name="Chen Y."/>
            <person name="Shah S."/>
            <person name="Dougan E. K."/>
            <person name="Thang M."/>
            <person name="Chan C."/>
        </authorList>
    </citation>
    <scope>NUCLEOTIDE SEQUENCE [LARGE SCALE GENOMIC DNA]</scope>
</reference>
<feature type="region of interest" description="Disordered" evidence="1">
    <location>
        <begin position="305"/>
        <end position="333"/>
    </location>
</feature>
<keyword evidence="3" id="KW-1185">Reference proteome</keyword>
<proteinExistence type="predicted"/>
<organism evidence="2 3">
    <name type="scientific">Durusdinium trenchii</name>
    <dbReference type="NCBI Taxonomy" id="1381693"/>
    <lineage>
        <taxon>Eukaryota</taxon>
        <taxon>Sar</taxon>
        <taxon>Alveolata</taxon>
        <taxon>Dinophyceae</taxon>
        <taxon>Suessiales</taxon>
        <taxon>Symbiodiniaceae</taxon>
        <taxon>Durusdinium</taxon>
    </lineage>
</organism>
<accession>A0ABP0ID54</accession>
<comment type="caution">
    <text evidence="2">The sequence shown here is derived from an EMBL/GenBank/DDBJ whole genome shotgun (WGS) entry which is preliminary data.</text>
</comment>
<protein>
    <submittedName>
        <fullName evidence="2">Uncharacterized protein</fullName>
    </submittedName>
</protein>
<evidence type="ECO:0000313" key="3">
    <source>
        <dbReference type="Proteomes" id="UP001642484"/>
    </source>
</evidence>
<dbReference type="InterPro" id="IPR027417">
    <property type="entry name" value="P-loop_NTPase"/>
</dbReference>
<evidence type="ECO:0000256" key="1">
    <source>
        <dbReference type="SAM" id="MobiDB-lite"/>
    </source>
</evidence>
<gene>
    <name evidence="2" type="ORF">CCMP2556_LOCUS5573</name>
</gene>
<sequence length="333" mass="35898">MVQIWQGGQWETSLAFGDETGRPGDAGLRVGLCVASAHGLGLRNALQGGEDFGPPCLVGLPATWRPGKHENVKDHMRSTRNALRCCLELPVLGRAWELGFAMSHLLRRVDEPNASASGPTARSAAAVFGLFCGPKACGPSEIGPVALTHFLAEQMQVSATAMPPLPGHEIAVTELVDWSSIPLHFVIAGAERCATSSLHYNLYHHPEIDFTLGPTAEDYSIFMQGQRNKLVPTRAQVENHVAQRSTKNQQPSMGASIMGLKNPVIVTYPLSYHAIAEMRSTKMILVLCDPLRRLETLGGPPVAGRALGKRFPSASASPGRDGPWSEVGRYRIV</sequence>